<evidence type="ECO:0000256" key="1">
    <source>
        <dbReference type="SAM" id="Phobius"/>
    </source>
</evidence>
<proteinExistence type="predicted"/>
<comment type="caution">
    <text evidence="2">The sequence shown here is derived from an EMBL/GenBank/DDBJ whole genome shotgun (WGS) entry which is preliminary data.</text>
</comment>
<dbReference type="RefSeq" id="WP_138658317.1">
    <property type="nucleotide sequence ID" value="NZ_VATY01000002.1"/>
</dbReference>
<keyword evidence="1" id="KW-0472">Membrane</keyword>
<keyword evidence="3" id="KW-1185">Reference proteome</keyword>
<dbReference type="EMBL" id="VATY01000002">
    <property type="protein sequence ID" value="TMM57334.1"/>
    <property type="molecule type" value="Genomic_DNA"/>
</dbReference>
<feature type="transmembrane region" description="Helical" evidence="1">
    <location>
        <begin position="101"/>
        <end position="122"/>
    </location>
</feature>
<keyword evidence="1" id="KW-1133">Transmembrane helix</keyword>
<organism evidence="2 3">
    <name type="scientific">Maribacter algarum</name>
    <name type="common">ex Zhang et al. 2020</name>
    <dbReference type="NCBI Taxonomy" id="2578118"/>
    <lineage>
        <taxon>Bacteria</taxon>
        <taxon>Pseudomonadati</taxon>
        <taxon>Bacteroidota</taxon>
        <taxon>Flavobacteriia</taxon>
        <taxon>Flavobacteriales</taxon>
        <taxon>Flavobacteriaceae</taxon>
        <taxon>Maribacter</taxon>
    </lineage>
</organism>
<reference evidence="2 3" key="1">
    <citation type="submission" date="2019-05" db="EMBL/GenBank/DDBJ databases">
        <authorList>
            <person name="Zhang J.-Y."/>
            <person name="Feg X."/>
            <person name="Du Z.-J."/>
        </authorList>
    </citation>
    <scope>NUCLEOTIDE SEQUENCE [LARGE SCALE GENOMIC DNA]</scope>
    <source>
        <strain evidence="2 3">RZ26</strain>
    </source>
</reference>
<dbReference type="Proteomes" id="UP000310314">
    <property type="component" value="Unassembled WGS sequence"/>
</dbReference>
<name>A0A5S3PRN0_9FLAO</name>
<gene>
    <name evidence="2" type="ORF">FEE95_12685</name>
</gene>
<accession>A0A5S3PRN0</accession>
<protein>
    <submittedName>
        <fullName evidence="2">Uncharacterized protein</fullName>
    </submittedName>
</protein>
<dbReference type="AlphaFoldDB" id="A0A5S3PRN0"/>
<evidence type="ECO:0000313" key="3">
    <source>
        <dbReference type="Proteomes" id="UP000310314"/>
    </source>
</evidence>
<sequence>MDRTKVKLLNNYQLIQLAQNNILDKETLILVRKEITSRNISTIELKELQRRHDSSLDGAQAQLNENNWHPFYTAFSWKRHFKHIALLKAFGRNKDAKVYQLNFYVGMGMYMLIFVLLIFLIAK</sequence>
<evidence type="ECO:0000313" key="2">
    <source>
        <dbReference type="EMBL" id="TMM57334.1"/>
    </source>
</evidence>
<keyword evidence="1" id="KW-0812">Transmembrane</keyword>